<dbReference type="Gene3D" id="3.30.540.10">
    <property type="entry name" value="Fructose-1,6-Bisphosphatase, subunit A, domain 1"/>
    <property type="match status" value="1"/>
</dbReference>
<reference evidence="2" key="1">
    <citation type="journal article" date="2019" name="Int. J. Syst. Evol. Microbiol.">
        <title>The Global Catalogue of Microorganisms (GCM) 10K type strain sequencing project: providing services to taxonomists for standard genome sequencing and annotation.</title>
        <authorList>
            <consortium name="The Broad Institute Genomics Platform"/>
            <consortium name="The Broad Institute Genome Sequencing Center for Infectious Disease"/>
            <person name="Wu L."/>
            <person name="Ma J."/>
        </authorList>
    </citation>
    <scope>NUCLEOTIDE SEQUENCE [LARGE SCALE GENOMIC DNA]</scope>
    <source>
        <strain evidence="2">JCM 18959</strain>
    </source>
</reference>
<dbReference type="SUPFAM" id="SSF56655">
    <property type="entry name" value="Carbohydrate phosphatase"/>
    <property type="match status" value="1"/>
</dbReference>
<accession>A0ABP9LVP2</accession>
<evidence type="ECO:0000313" key="2">
    <source>
        <dbReference type="Proteomes" id="UP001501407"/>
    </source>
</evidence>
<evidence type="ECO:0000313" key="1">
    <source>
        <dbReference type="EMBL" id="GAA5085665.1"/>
    </source>
</evidence>
<name>A0ABP9LVP2_9MICO</name>
<proteinExistence type="predicted"/>
<protein>
    <submittedName>
        <fullName evidence="1">Inositol monophosphatase family protein</fullName>
    </submittedName>
</protein>
<dbReference type="PANTHER" id="PTHR20854">
    <property type="entry name" value="INOSITOL MONOPHOSPHATASE"/>
    <property type="match status" value="1"/>
</dbReference>
<dbReference type="PRINTS" id="PR00377">
    <property type="entry name" value="IMPHPHTASES"/>
</dbReference>
<sequence>MVHPRATAADPVADAEVAVRAASAGAAVARARYNTGSRRTADRGLDFTTEADVETERTIRDVLAELRPGDAIVGEELGSSGDGRRRWLVDPICGTLNFAAGIPLFAVNVALDVDDMTTAAAVADPAAGEVFWTDGHAAWHRAATTATEAGADRRLEPSSSSRLVTVNLESSYPDDSGTRVLSDELFRARFSPRILSTTLALAWVATGQQAGYLTGGDLQGSVHWTAGIALCRAAGAVVTNLAGDELHTGDHGLIAAADAETHAFLLDRLHASR</sequence>
<dbReference type="Proteomes" id="UP001501407">
    <property type="component" value="Unassembled WGS sequence"/>
</dbReference>
<dbReference type="PANTHER" id="PTHR20854:SF4">
    <property type="entry name" value="INOSITOL-1-MONOPHOSPHATASE-RELATED"/>
    <property type="match status" value="1"/>
</dbReference>
<comment type="caution">
    <text evidence="1">The sequence shown here is derived from an EMBL/GenBank/DDBJ whole genome shotgun (WGS) entry which is preliminary data.</text>
</comment>
<dbReference type="Pfam" id="PF00459">
    <property type="entry name" value="Inositol_P"/>
    <property type="match status" value="1"/>
</dbReference>
<dbReference type="Gene3D" id="3.40.190.80">
    <property type="match status" value="1"/>
</dbReference>
<dbReference type="InterPro" id="IPR000760">
    <property type="entry name" value="Inositol_monophosphatase-like"/>
</dbReference>
<dbReference type="EMBL" id="BAABKZ010000001">
    <property type="protein sequence ID" value="GAA5085665.1"/>
    <property type="molecule type" value="Genomic_DNA"/>
</dbReference>
<keyword evidence="2" id="KW-1185">Reference proteome</keyword>
<gene>
    <name evidence="1" type="ORF">GCM10025760_04790</name>
</gene>
<dbReference type="RefSeq" id="WP_194412362.1">
    <property type="nucleotide sequence ID" value="NZ_BAABKZ010000001.1"/>
</dbReference>
<organism evidence="1 2">
    <name type="scientific">Microbacterium yannicii</name>
    <dbReference type="NCBI Taxonomy" id="671622"/>
    <lineage>
        <taxon>Bacteria</taxon>
        <taxon>Bacillati</taxon>
        <taxon>Actinomycetota</taxon>
        <taxon>Actinomycetes</taxon>
        <taxon>Micrococcales</taxon>
        <taxon>Microbacteriaceae</taxon>
        <taxon>Microbacterium</taxon>
    </lineage>
</organism>
<dbReference type="CDD" id="cd01637">
    <property type="entry name" value="IMPase_like"/>
    <property type="match status" value="1"/>
</dbReference>